<sequence length="84" mass="9957">MQTAQIQEKVRSQLLRWYGHLLRRNQEHPARQVSSVEIAGKRPRGAPKKRWEDVIKRDLKDLHVTEEDAQDRVFCGVEPIQWTL</sequence>
<dbReference type="Proteomes" id="UP000024635">
    <property type="component" value="Unassembled WGS sequence"/>
</dbReference>
<evidence type="ECO:0000313" key="1">
    <source>
        <dbReference type="EMBL" id="EYB83587.1"/>
    </source>
</evidence>
<dbReference type="PANTHER" id="PTHR46238:SF8">
    <property type="entry name" value="ENDONUCLEASE_EXONUCLEASE_PHOSPHATASE DOMAIN-CONTAINING PROTEIN"/>
    <property type="match status" value="1"/>
</dbReference>
<protein>
    <submittedName>
        <fullName evidence="1">Uncharacterized protein</fullName>
    </submittedName>
</protein>
<organism evidence="1 2">
    <name type="scientific">Ancylostoma ceylanicum</name>
    <dbReference type="NCBI Taxonomy" id="53326"/>
    <lineage>
        <taxon>Eukaryota</taxon>
        <taxon>Metazoa</taxon>
        <taxon>Ecdysozoa</taxon>
        <taxon>Nematoda</taxon>
        <taxon>Chromadorea</taxon>
        <taxon>Rhabditida</taxon>
        <taxon>Rhabditina</taxon>
        <taxon>Rhabditomorpha</taxon>
        <taxon>Strongyloidea</taxon>
        <taxon>Ancylostomatidae</taxon>
        <taxon>Ancylostomatinae</taxon>
        <taxon>Ancylostoma</taxon>
    </lineage>
</organism>
<dbReference type="STRING" id="53326.A0A016RZV0"/>
<proteinExistence type="predicted"/>
<reference evidence="2" key="1">
    <citation type="journal article" date="2015" name="Nat. Genet.">
        <title>The genome and transcriptome of the zoonotic hookworm Ancylostoma ceylanicum identify infection-specific gene families.</title>
        <authorList>
            <person name="Schwarz E.M."/>
            <person name="Hu Y."/>
            <person name="Antoshechkin I."/>
            <person name="Miller M.M."/>
            <person name="Sternberg P.W."/>
            <person name="Aroian R.V."/>
        </authorList>
    </citation>
    <scope>NUCLEOTIDE SEQUENCE</scope>
    <source>
        <strain evidence="2">HY135</strain>
    </source>
</reference>
<evidence type="ECO:0000313" key="2">
    <source>
        <dbReference type="Proteomes" id="UP000024635"/>
    </source>
</evidence>
<dbReference type="OrthoDB" id="1303839at2759"/>
<comment type="caution">
    <text evidence="1">The sequence shown here is derived from an EMBL/GenBank/DDBJ whole genome shotgun (WGS) entry which is preliminary data.</text>
</comment>
<gene>
    <name evidence="1" type="primary">Acey_s0332.g2740</name>
    <name evidence="1" type="ORF">Y032_0332g2740</name>
</gene>
<dbReference type="PANTHER" id="PTHR46238">
    <property type="entry name" value="REVERSE TRANSCRIPTASE DOMAIN-CONTAINING PROTEIN"/>
    <property type="match status" value="1"/>
</dbReference>
<dbReference type="AlphaFoldDB" id="A0A016RZV0"/>
<keyword evidence="2" id="KW-1185">Reference proteome</keyword>
<dbReference type="EMBL" id="JARK01001668">
    <property type="protein sequence ID" value="EYB83587.1"/>
    <property type="molecule type" value="Genomic_DNA"/>
</dbReference>
<accession>A0A016RZV0</accession>
<name>A0A016RZV0_9BILA</name>